<sequence>MILLSILFANVWVRQRAGGQEIVPLEVIWDEFLESPEYELIVAMVENDSIGELSNDKALKIWMAAIENVSYMWKALVYDNPYHVDSSGMILEKTLSKDDKEMWNTICFLVKGAFYLSNGISLSKLKQERSDRFLMHAAAGILPRFQQRGTHRSRFRIVWERILSLHGDQAAQEGPVLKRFPLHIIAATKCTPPCTPETDLVDPTKDNCARLRLDTFDGIMEVSPHSVFAVEDAEGNCPFHLACASGYSWTGVLETLFRAAPWPAISSRSLVLRAETTATAPNSKKRIRGKWWKSKLKLRSEKKARWGPEKNEVASKKEADELNTVYQLLQADPNIVMSSLLAN</sequence>
<accession>A0A9N8HHE6</accession>
<protein>
    <submittedName>
        <fullName evidence="2">Uncharacterized protein</fullName>
    </submittedName>
</protein>
<feature type="signal peptide" evidence="1">
    <location>
        <begin position="1"/>
        <end position="19"/>
    </location>
</feature>
<dbReference type="EMBL" id="CAICTM010000443">
    <property type="protein sequence ID" value="CAB9510613.1"/>
    <property type="molecule type" value="Genomic_DNA"/>
</dbReference>
<evidence type="ECO:0000256" key="1">
    <source>
        <dbReference type="SAM" id="SignalP"/>
    </source>
</evidence>
<keyword evidence="1" id="KW-0732">Signal</keyword>
<feature type="chain" id="PRO_5040447343" evidence="1">
    <location>
        <begin position="20"/>
        <end position="343"/>
    </location>
</feature>
<dbReference type="AlphaFoldDB" id="A0A9N8HHE6"/>
<name>A0A9N8HHE6_9STRA</name>
<organism evidence="2 3">
    <name type="scientific">Seminavis robusta</name>
    <dbReference type="NCBI Taxonomy" id="568900"/>
    <lineage>
        <taxon>Eukaryota</taxon>
        <taxon>Sar</taxon>
        <taxon>Stramenopiles</taxon>
        <taxon>Ochrophyta</taxon>
        <taxon>Bacillariophyta</taxon>
        <taxon>Bacillariophyceae</taxon>
        <taxon>Bacillariophycidae</taxon>
        <taxon>Naviculales</taxon>
        <taxon>Naviculaceae</taxon>
        <taxon>Seminavis</taxon>
    </lineage>
</organism>
<dbReference type="Proteomes" id="UP001153069">
    <property type="component" value="Unassembled WGS sequence"/>
</dbReference>
<comment type="caution">
    <text evidence="2">The sequence shown here is derived from an EMBL/GenBank/DDBJ whole genome shotgun (WGS) entry which is preliminary data.</text>
</comment>
<keyword evidence="3" id="KW-1185">Reference proteome</keyword>
<evidence type="ECO:0000313" key="2">
    <source>
        <dbReference type="EMBL" id="CAB9510613.1"/>
    </source>
</evidence>
<reference evidence="2" key="1">
    <citation type="submission" date="2020-06" db="EMBL/GenBank/DDBJ databases">
        <authorList>
            <consortium name="Plant Systems Biology data submission"/>
        </authorList>
    </citation>
    <scope>NUCLEOTIDE SEQUENCE</scope>
    <source>
        <strain evidence="2">D6</strain>
    </source>
</reference>
<evidence type="ECO:0000313" key="3">
    <source>
        <dbReference type="Proteomes" id="UP001153069"/>
    </source>
</evidence>
<proteinExistence type="predicted"/>
<gene>
    <name evidence="2" type="ORF">SEMRO_444_G144320.1</name>
</gene>